<dbReference type="InterPro" id="IPR000889">
    <property type="entry name" value="Glutathione_peroxidase"/>
</dbReference>
<feature type="signal peptide" evidence="6">
    <location>
        <begin position="1"/>
        <end position="23"/>
    </location>
</feature>
<feature type="domain" description="Thioredoxin" evidence="7">
    <location>
        <begin position="17"/>
        <end position="181"/>
    </location>
</feature>
<reference evidence="8" key="1">
    <citation type="submission" date="2022-09" db="EMBL/GenBank/DDBJ databases">
        <title>Aureispira anguillicida sp. nov., isolated from Leptocephalus of Japanese eel Anguilla japonica.</title>
        <authorList>
            <person name="Yuasa K."/>
            <person name="Mekata T."/>
            <person name="Ikunari K."/>
        </authorList>
    </citation>
    <scope>NUCLEOTIDE SEQUENCE</scope>
    <source>
        <strain evidence="8">EL160426</strain>
    </source>
</reference>
<dbReference type="Gene3D" id="3.40.30.10">
    <property type="entry name" value="Glutaredoxin"/>
    <property type="match status" value="1"/>
</dbReference>
<dbReference type="AlphaFoldDB" id="A0A915YH67"/>
<dbReference type="PANTHER" id="PTHR11592:SF78">
    <property type="entry name" value="GLUTATHIONE PEROXIDASE"/>
    <property type="match status" value="1"/>
</dbReference>
<protein>
    <recommendedName>
        <fullName evidence="5">Glutathione peroxidase</fullName>
    </recommendedName>
</protein>
<comment type="similarity">
    <text evidence="1 5">Belongs to the glutathione peroxidase family.</text>
</comment>
<keyword evidence="2 5" id="KW-0575">Peroxidase</keyword>
<feature type="chain" id="PRO_5036811252" description="Glutathione peroxidase" evidence="6">
    <location>
        <begin position="24"/>
        <end position="182"/>
    </location>
</feature>
<dbReference type="InterPro" id="IPR036249">
    <property type="entry name" value="Thioredoxin-like_sf"/>
</dbReference>
<name>A0A915YH67_9BACT</name>
<proteinExistence type="inferred from homology"/>
<dbReference type="KEGG" id="aup:AsAng_0036740"/>
<evidence type="ECO:0000256" key="2">
    <source>
        <dbReference type="ARBA" id="ARBA00022559"/>
    </source>
</evidence>
<keyword evidence="6" id="KW-0732">Signal</keyword>
<evidence type="ECO:0000313" key="9">
    <source>
        <dbReference type="Proteomes" id="UP001060919"/>
    </source>
</evidence>
<evidence type="ECO:0000313" key="8">
    <source>
        <dbReference type="EMBL" id="BDS12949.1"/>
    </source>
</evidence>
<dbReference type="PRINTS" id="PR01011">
    <property type="entry name" value="GLUTPROXDASE"/>
</dbReference>
<organism evidence="8 9">
    <name type="scientific">Aureispira anguillae</name>
    <dbReference type="NCBI Taxonomy" id="2864201"/>
    <lineage>
        <taxon>Bacteria</taxon>
        <taxon>Pseudomonadati</taxon>
        <taxon>Bacteroidota</taxon>
        <taxon>Saprospiria</taxon>
        <taxon>Saprospirales</taxon>
        <taxon>Saprospiraceae</taxon>
        <taxon>Aureispira</taxon>
    </lineage>
</organism>
<dbReference type="GO" id="GO:0034599">
    <property type="term" value="P:cellular response to oxidative stress"/>
    <property type="evidence" value="ECO:0007669"/>
    <property type="project" value="TreeGrafter"/>
</dbReference>
<evidence type="ECO:0000259" key="7">
    <source>
        <dbReference type="PROSITE" id="PS51352"/>
    </source>
</evidence>
<dbReference type="Proteomes" id="UP001060919">
    <property type="component" value="Chromosome"/>
</dbReference>
<dbReference type="PROSITE" id="PS51352">
    <property type="entry name" value="THIOREDOXIN_2"/>
    <property type="match status" value="1"/>
</dbReference>
<dbReference type="SUPFAM" id="SSF52833">
    <property type="entry name" value="Thioredoxin-like"/>
    <property type="match status" value="1"/>
</dbReference>
<dbReference type="GO" id="GO:0004601">
    <property type="term" value="F:peroxidase activity"/>
    <property type="evidence" value="ECO:0007669"/>
    <property type="project" value="UniProtKB-KW"/>
</dbReference>
<dbReference type="Pfam" id="PF00255">
    <property type="entry name" value="GSHPx"/>
    <property type="match status" value="1"/>
</dbReference>
<sequence length="182" mass="20701">MKMLLISFLASLLWVSVPPPTSVYDFTMNDIDDSPVQLSKYKGKVLLIVNTASKCGLTPQYESLQATYEKYQDQGLVILGFPANNFMGQEPAKNSKIKEFCTRKFKVTFPMFSKISVKGKNMHPFYQYLTSKKQNGKVEAPVTWNFQKFLVDKNGKVIQSFAPNQKVTDANVIRAIEKQLKK</sequence>
<keyword evidence="9" id="KW-1185">Reference proteome</keyword>
<dbReference type="PIRSF" id="PIRSF000303">
    <property type="entry name" value="Glutathion_perox"/>
    <property type="match status" value="1"/>
</dbReference>
<dbReference type="EMBL" id="AP026867">
    <property type="protein sequence ID" value="BDS12949.1"/>
    <property type="molecule type" value="Genomic_DNA"/>
</dbReference>
<evidence type="ECO:0000256" key="6">
    <source>
        <dbReference type="SAM" id="SignalP"/>
    </source>
</evidence>
<dbReference type="InterPro" id="IPR013766">
    <property type="entry name" value="Thioredoxin_domain"/>
</dbReference>
<dbReference type="CDD" id="cd00340">
    <property type="entry name" value="GSH_Peroxidase"/>
    <property type="match status" value="1"/>
</dbReference>
<evidence type="ECO:0000256" key="1">
    <source>
        <dbReference type="ARBA" id="ARBA00006926"/>
    </source>
</evidence>
<dbReference type="RefSeq" id="WP_407655303.1">
    <property type="nucleotide sequence ID" value="NZ_AP026867.1"/>
</dbReference>
<evidence type="ECO:0000256" key="5">
    <source>
        <dbReference type="RuleBase" id="RU000499"/>
    </source>
</evidence>
<evidence type="ECO:0000256" key="4">
    <source>
        <dbReference type="PIRSR" id="PIRSR000303-1"/>
    </source>
</evidence>
<feature type="active site" evidence="4">
    <location>
        <position position="55"/>
    </location>
</feature>
<dbReference type="PANTHER" id="PTHR11592">
    <property type="entry name" value="GLUTATHIONE PEROXIDASE"/>
    <property type="match status" value="1"/>
</dbReference>
<dbReference type="InterPro" id="IPR029759">
    <property type="entry name" value="GPX_AS"/>
</dbReference>
<dbReference type="PROSITE" id="PS00460">
    <property type="entry name" value="GLUTATHIONE_PEROXID_1"/>
    <property type="match status" value="1"/>
</dbReference>
<gene>
    <name evidence="8" type="ORF">AsAng_0036740</name>
</gene>
<dbReference type="FunFam" id="3.40.30.10:FF:000010">
    <property type="entry name" value="Glutathione peroxidase"/>
    <property type="match status" value="1"/>
</dbReference>
<evidence type="ECO:0000256" key="3">
    <source>
        <dbReference type="ARBA" id="ARBA00023002"/>
    </source>
</evidence>
<accession>A0A915YH67</accession>
<dbReference type="PROSITE" id="PS51355">
    <property type="entry name" value="GLUTATHIONE_PEROXID_3"/>
    <property type="match status" value="1"/>
</dbReference>
<keyword evidence="3 5" id="KW-0560">Oxidoreductase</keyword>